<keyword evidence="10" id="KW-1185">Reference proteome</keyword>
<comment type="caution">
    <text evidence="9">The sequence shown here is derived from an EMBL/GenBank/DDBJ whole genome shotgun (WGS) entry which is preliminary data.</text>
</comment>
<keyword evidence="6 7" id="KW-0472">Membrane</keyword>
<evidence type="ECO:0000256" key="7">
    <source>
        <dbReference type="SAM" id="Phobius"/>
    </source>
</evidence>
<evidence type="ECO:0000313" key="9">
    <source>
        <dbReference type="EMBL" id="TXK26566.1"/>
    </source>
</evidence>
<keyword evidence="9" id="KW-0012">Acyltransferase</keyword>
<dbReference type="RefSeq" id="WP_147923860.1">
    <property type="nucleotide sequence ID" value="NZ_VRTY01000126.1"/>
</dbReference>
<feature type="transmembrane region" description="Helical" evidence="7">
    <location>
        <begin position="280"/>
        <end position="297"/>
    </location>
</feature>
<evidence type="ECO:0000256" key="1">
    <source>
        <dbReference type="ARBA" id="ARBA00004651"/>
    </source>
</evidence>
<reference evidence="9 10" key="1">
    <citation type="submission" date="2019-08" db="EMBL/GenBank/DDBJ databases">
        <authorList>
            <person name="Shi S."/>
        </authorList>
    </citation>
    <scope>NUCLEOTIDE SEQUENCE [LARGE SCALE GENOMIC DNA]</scope>
    <source>
        <strain evidence="9 10">GY10130</strain>
    </source>
</reference>
<organism evidence="9 10">
    <name type="scientific">Pontibacter qinzhouensis</name>
    <dbReference type="NCBI Taxonomy" id="2603253"/>
    <lineage>
        <taxon>Bacteria</taxon>
        <taxon>Pseudomonadati</taxon>
        <taxon>Bacteroidota</taxon>
        <taxon>Cytophagia</taxon>
        <taxon>Cytophagales</taxon>
        <taxon>Hymenobacteraceae</taxon>
        <taxon>Pontibacter</taxon>
    </lineage>
</organism>
<keyword evidence="3" id="KW-1003">Cell membrane</keyword>
<feature type="domain" description="Acyltransferase 3" evidence="8">
    <location>
        <begin position="15"/>
        <end position="337"/>
    </location>
</feature>
<keyword evidence="5 7" id="KW-1133">Transmembrane helix</keyword>
<proteinExistence type="inferred from homology"/>
<feature type="transmembrane region" description="Helical" evidence="7">
    <location>
        <begin position="219"/>
        <end position="238"/>
    </location>
</feature>
<feature type="transmembrane region" description="Helical" evidence="7">
    <location>
        <begin position="93"/>
        <end position="111"/>
    </location>
</feature>
<gene>
    <name evidence="9" type="ORF">FVR03_21620</name>
</gene>
<keyword evidence="9" id="KW-0808">Transferase</keyword>
<dbReference type="PANTHER" id="PTHR40074:SF2">
    <property type="entry name" value="O-ACETYLTRANSFERASE WECH"/>
    <property type="match status" value="1"/>
</dbReference>
<evidence type="ECO:0000256" key="2">
    <source>
        <dbReference type="ARBA" id="ARBA00007400"/>
    </source>
</evidence>
<evidence type="ECO:0000256" key="6">
    <source>
        <dbReference type="ARBA" id="ARBA00023136"/>
    </source>
</evidence>
<feature type="transmembrane region" description="Helical" evidence="7">
    <location>
        <begin position="51"/>
        <end position="72"/>
    </location>
</feature>
<feature type="transmembrane region" description="Helical" evidence="7">
    <location>
        <begin position="317"/>
        <end position="341"/>
    </location>
</feature>
<dbReference type="GO" id="GO:0016413">
    <property type="term" value="F:O-acetyltransferase activity"/>
    <property type="evidence" value="ECO:0007669"/>
    <property type="project" value="TreeGrafter"/>
</dbReference>
<keyword evidence="4 7" id="KW-0812">Transmembrane</keyword>
<dbReference type="GO" id="GO:0005886">
    <property type="term" value="C:plasma membrane"/>
    <property type="evidence" value="ECO:0007669"/>
    <property type="project" value="UniProtKB-SubCell"/>
</dbReference>
<evidence type="ECO:0000259" key="8">
    <source>
        <dbReference type="Pfam" id="PF01757"/>
    </source>
</evidence>
<evidence type="ECO:0000313" key="10">
    <source>
        <dbReference type="Proteomes" id="UP000321926"/>
    </source>
</evidence>
<dbReference type="OrthoDB" id="265992at2"/>
<dbReference type="EMBL" id="VRTY01000126">
    <property type="protein sequence ID" value="TXK26566.1"/>
    <property type="molecule type" value="Genomic_DNA"/>
</dbReference>
<evidence type="ECO:0000256" key="4">
    <source>
        <dbReference type="ARBA" id="ARBA00022692"/>
    </source>
</evidence>
<comment type="similarity">
    <text evidence="2">Belongs to the acyltransferase 3 family.</text>
</comment>
<dbReference type="GO" id="GO:0009246">
    <property type="term" value="P:enterobacterial common antigen biosynthetic process"/>
    <property type="evidence" value="ECO:0007669"/>
    <property type="project" value="TreeGrafter"/>
</dbReference>
<dbReference type="InterPro" id="IPR002656">
    <property type="entry name" value="Acyl_transf_3_dom"/>
</dbReference>
<dbReference type="AlphaFoldDB" id="A0A5C8J0I2"/>
<comment type="subcellular location">
    <subcellularLocation>
        <location evidence="1">Cell membrane</location>
        <topology evidence="1">Multi-pass membrane protein</topology>
    </subcellularLocation>
</comment>
<name>A0A5C8J0I2_9BACT</name>
<feature type="transmembrane region" description="Helical" evidence="7">
    <location>
        <begin position="250"/>
        <end position="268"/>
    </location>
</feature>
<feature type="transmembrane region" description="Helical" evidence="7">
    <location>
        <begin position="143"/>
        <end position="159"/>
    </location>
</feature>
<feature type="transmembrane region" description="Helical" evidence="7">
    <location>
        <begin position="190"/>
        <end position="207"/>
    </location>
</feature>
<dbReference type="PANTHER" id="PTHR40074">
    <property type="entry name" value="O-ACETYLTRANSFERASE WECH"/>
    <property type="match status" value="1"/>
</dbReference>
<evidence type="ECO:0000256" key="5">
    <source>
        <dbReference type="ARBA" id="ARBA00022989"/>
    </source>
</evidence>
<dbReference type="Proteomes" id="UP000321926">
    <property type="component" value="Unassembled WGS sequence"/>
</dbReference>
<evidence type="ECO:0000256" key="3">
    <source>
        <dbReference type="ARBA" id="ARBA00022475"/>
    </source>
</evidence>
<sequence length="356" mass="40863">MNPYLSYKLKILSLFSILLVVYIHAYTFDIAPDTGALTDQKSYNSFIQDFISQGVARVAVPIFFAISGYLFFLNFIPSATEYLKKYRKRFQSLVIPFLLWSLYGILLYFLLQLAPNSELFFKNRLIRNFDVPQFFSTLLQHPIPYQLWFLHDLIFLVLLSPLIWVYVRYLQLPGVLLLVLLWVWKFDVSFFQTESLLFFSLGAFLTLRPYVLLKVHQSAAATSALPGWLLLLLLKTWLSHTDFEPVLVVQLLHKIAILVGLVATWMSFDKAFYQEVPDRESPLLTLASYSFFIYAFHEPVLTIFKKGLLYFLGSGDLSTLLVYLLAPLFIIGLSVALGFALKKILPGLYAIATGGR</sequence>
<feature type="transmembrane region" description="Helical" evidence="7">
    <location>
        <begin position="166"/>
        <end position="184"/>
    </location>
</feature>
<dbReference type="Pfam" id="PF01757">
    <property type="entry name" value="Acyl_transf_3"/>
    <property type="match status" value="1"/>
</dbReference>
<accession>A0A5C8J0I2</accession>
<feature type="transmembrane region" description="Helical" evidence="7">
    <location>
        <begin position="12"/>
        <end position="31"/>
    </location>
</feature>
<protein>
    <submittedName>
        <fullName evidence="9">Acyltransferase</fullName>
    </submittedName>
</protein>